<dbReference type="CDD" id="cd01335">
    <property type="entry name" value="Radical_SAM"/>
    <property type="match status" value="1"/>
</dbReference>
<dbReference type="InterPro" id="IPR058240">
    <property type="entry name" value="rSAM_sf"/>
</dbReference>
<evidence type="ECO:0000256" key="2">
    <source>
        <dbReference type="ARBA" id="ARBA00022723"/>
    </source>
</evidence>
<dbReference type="Pfam" id="PF04055">
    <property type="entry name" value="Radical_SAM"/>
    <property type="match status" value="1"/>
</dbReference>
<dbReference type="PANTHER" id="PTHR43524:SF1">
    <property type="entry name" value="RADICAL SAM SUPERFAMILY PROTEIN"/>
    <property type="match status" value="1"/>
</dbReference>
<sequence>TISGGEPFMYKSEGKTLFDIYQKYNDMFFLVYTNGTVIDENIAAGLAKSANATPAISVEGFEKETDERRGAGTFKKILKAFERLRRAGVPFGISVTATSRNVDVLLTDEFYDFYFKRQGACYMWQFQLMPIGRGKDELDLMVKPEQRVQLFRKWEKLLSEKRYCMADFWNSGVLTRGCVAYGRSGGYIYIDWHGNVTPCAFIPYYVDNVYDLYENGKTLSDALFSDFMKNGRKWQREYGLDNWKKPHNWLMPCS</sequence>
<accession>X1TWK7</accession>
<dbReference type="SUPFAM" id="SSF102114">
    <property type="entry name" value="Radical SAM enzymes"/>
    <property type="match status" value="1"/>
</dbReference>
<evidence type="ECO:0000256" key="3">
    <source>
        <dbReference type="ARBA" id="ARBA00023004"/>
    </source>
</evidence>
<dbReference type="EMBL" id="BARW01011132">
    <property type="protein sequence ID" value="GAI84414.1"/>
    <property type="molecule type" value="Genomic_DNA"/>
</dbReference>
<feature type="domain" description="Radical SAM core" evidence="5">
    <location>
        <begin position="1"/>
        <end position="91"/>
    </location>
</feature>
<keyword evidence="4" id="KW-0411">Iron-sulfur</keyword>
<dbReference type="InterPro" id="IPR013785">
    <property type="entry name" value="Aldolase_TIM"/>
</dbReference>
<evidence type="ECO:0000259" key="5">
    <source>
        <dbReference type="Pfam" id="PF04055"/>
    </source>
</evidence>
<reference evidence="6" key="1">
    <citation type="journal article" date="2014" name="Front. Microbiol.">
        <title>High frequency of phylogenetically diverse reductive dehalogenase-homologous genes in deep subseafloor sedimentary metagenomes.</title>
        <authorList>
            <person name="Kawai M."/>
            <person name="Futagami T."/>
            <person name="Toyoda A."/>
            <person name="Takaki Y."/>
            <person name="Nishi S."/>
            <person name="Hori S."/>
            <person name="Arai W."/>
            <person name="Tsubouchi T."/>
            <person name="Morono Y."/>
            <person name="Uchiyama I."/>
            <person name="Ito T."/>
            <person name="Fujiyama A."/>
            <person name="Inagaki F."/>
            <person name="Takami H."/>
        </authorList>
    </citation>
    <scope>NUCLEOTIDE SEQUENCE</scope>
    <source>
        <strain evidence="6">Expedition CK06-06</strain>
    </source>
</reference>
<keyword evidence="3" id="KW-0408">Iron</keyword>
<evidence type="ECO:0000256" key="1">
    <source>
        <dbReference type="ARBA" id="ARBA00022691"/>
    </source>
</evidence>
<dbReference type="PANTHER" id="PTHR43524">
    <property type="entry name" value="RADICAL SAM SUPERFAMILY PROTEIN"/>
    <property type="match status" value="1"/>
</dbReference>
<protein>
    <recommendedName>
        <fullName evidence="5">Radical SAM core domain-containing protein</fullName>
    </recommendedName>
</protein>
<evidence type="ECO:0000256" key="4">
    <source>
        <dbReference type="ARBA" id="ARBA00023014"/>
    </source>
</evidence>
<dbReference type="InterPro" id="IPR007197">
    <property type="entry name" value="rSAM"/>
</dbReference>
<dbReference type="AlphaFoldDB" id="X1TWK7"/>
<name>X1TWK7_9ZZZZ</name>
<evidence type="ECO:0000313" key="6">
    <source>
        <dbReference type="EMBL" id="GAI84414.1"/>
    </source>
</evidence>
<feature type="non-terminal residue" evidence="6">
    <location>
        <position position="1"/>
    </location>
</feature>
<keyword evidence="2" id="KW-0479">Metal-binding</keyword>
<keyword evidence="1" id="KW-0949">S-adenosyl-L-methionine</keyword>
<dbReference type="GO" id="GO:0046872">
    <property type="term" value="F:metal ion binding"/>
    <property type="evidence" value="ECO:0007669"/>
    <property type="project" value="UniProtKB-KW"/>
</dbReference>
<comment type="caution">
    <text evidence="6">The sequence shown here is derived from an EMBL/GenBank/DDBJ whole genome shotgun (WGS) entry which is preliminary data.</text>
</comment>
<dbReference type="GO" id="GO:0051536">
    <property type="term" value="F:iron-sulfur cluster binding"/>
    <property type="evidence" value="ECO:0007669"/>
    <property type="project" value="UniProtKB-KW"/>
</dbReference>
<feature type="non-terminal residue" evidence="6">
    <location>
        <position position="254"/>
    </location>
</feature>
<proteinExistence type="predicted"/>
<organism evidence="6">
    <name type="scientific">marine sediment metagenome</name>
    <dbReference type="NCBI Taxonomy" id="412755"/>
    <lineage>
        <taxon>unclassified sequences</taxon>
        <taxon>metagenomes</taxon>
        <taxon>ecological metagenomes</taxon>
    </lineage>
</organism>
<gene>
    <name evidence="6" type="ORF">S12H4_21603</name>
</gene>
<dbReference type="GO" id="GO:0003824">
    <property type="term" value="F:catalytic activity"/>
    <property type="evidence" value="ECO:0007669"/>
    <property type="project" value="InterPro"/>
</dbReference>
<dbReference type="Gene3D" id="3.20.20.70">
    <property type="entry name" value="Aldolase class I"/>
    <property type="match status" value="1"/>
</dbReference>